<comment type="caution">
    <text evidence="7">The sequence shown here is derived from an EMBL/GenBank/DDBJ whole genome shotgun (WGS) entry which is preliminary data.</text>
</comment>
<dbReference type="SUPFAM" id="SSF53098">
    <property type="entry name" value="Ribonuclease H-like"/>
    <property type="match status" value="1"/>
</dbReference>
<feature type="domain" description="DUF4372" evidence="6">
    <location>
        <begin position="7"/>
        <end position="65"/>
    </location>
</feature>
<dbReference type="Pfam" id="PF01609">
    <property type="entry name" value="DDE_Tnp_1"/>
    <property type="match status" value="1"/>
</dbReference>
<dbReference type="InterPro" id="IPR025399">
    <property type="entry name" value="DUF4372"/>
</dbReference>
<evidence type="ECO:0000313" key="7">
    <source>
        <dbReference type="EMBL" id="GAA4072015.1"/>
    </source>
</evidence>
<dbReference type="PANTHER" id="PTHR33258">
    <property type="entry name" value="TRANSPOSASE INSL FOR INSERTION SEQUENCE ELEMENT IS186A-RELATED"/>
    <property type="match status" value="1"/>
</dbReference>
<reference evidence="8" key="1">
    <citation type="journal article" date="2019" name="Int. J. Syst. Evol. Microbiol.">
        <title>The Global Catalogue of Microorganisms (GCM) 10K type strain sequencing project: providing services to taxonomists for standard genome sequencing and annotation.</title>
        <authorList>
            <consortium name="The Broad Institute Genomics Platform"/>
            <consortium name="The Broad Institute Genome Sequencing Center for Infectious Disease"/>
            <person name="Wu L."/>
            <person name="Ma J."/>
        </authorList>
    </citation>
    <scope>NUCLEOTIDE SEQUENCE [LARGE SCALE GENOMIC DNA]</scope>
    <source>
        <strain evidence="8">JCM 17250</strain>
    </source>
</reference>
<evidence type="ECO:0000256" key="3">
    <source>
        <dbReference type="ARBA" id="ARBA00023125"/>
    </source>
</evidence>
<dbReference type="Pfam" id="PF14294">
    <property type="entry name" value="DUF4372"/>
    <property type="match status" value="1"/>
</dbReference>
<dbReference type="NCBIfam" id="NF033592">
    <property type="entry name" value="transpos_IS4_1"/>
    <property type="match status" value="1"/>
</dbReference>
<organism evidence="7 8">
    <name type="scientific">Amphibacillus indicireducens</name>
    <dbReference type="NCBI Taxonomy" id="1076330"/>
    <lineage>
        <taxon>Bacteria</taxon>
        <taxon>Bacillati</taxon>
        <taxon>Bacillota</taxon>
        <taxon>Bacilli</taxon>
        <taxon>Bacillales</taxon>
        <taxon>Bacillaceae</taxon>
        <taxon>Amphibacillus</taxon>
    </lineage>
</organism>
<evidence type="ECO:0000256" key="1">
    <source>
        <dbReference type="ARBA" id="ARBA00010075"/>
    </source>
</evidence>
<evidence type="ECO:0000256" key="2">
    <source>
        <dbReference type="ARBA" id="ARBA00022578"/>
    </source>
</evidence>
<evidence type="ECO:0000259" key="5">
    <source>
        <dbReference type="Pfam" id="PF01609"/>
    </source>
</evidence>
<gene>
    <name evidence="7" type="ORF">GCM10022410_17000</name>
</gene>
<keyword evidence="2" id="KW-0815">Transposition</keyword>
<sequence>MDNHTIKTVFKEYIHPLDIKIIQKMIDVEAIDKYVKKLYTLSYIRLFLYAQLKKLENLAVISQSVSRKKTVQRLVGMDSISKSQLSRKNRQIPHEITEAILRHLIQKIQYTLGAVKAGKALDKLHLIDSSTISMCLNGYEWADFRDTKAGIKLHTSIRLCDDTVSLDQMILTPARPADETRLDELIVYTKDVLHVFDRGYFNFVKFDTYSKKGIRFATRIKSNTVVNIIEELPVEASSPITRHAIVTLGKMKNQLQLVETMDSNGNKIRIVCNDAKRSALEISDIYRNRWKIELFFKWVKQHLVIKKFYGKSENAVYNQVYLAMITFCLIILMKQKVGFKGTLLEMLRWVRDCYNQSMTTFVLEVRKEPERKSSGRRRWDSDRIFAETLAQYETGDISHLDNLTYDPLV</sequence>
<proteinExistence type="inferred from homology"/>
<keyword evidence="8" id="KW-1185">Reference proteome</keyword>
<keyword evidence="4" id="KW-0233">DNA recombination</keyword>
<feature type="domain" description="Transposase IS4-like" evidence="5">
    <location>
        <begin position="126"/>
        <end position="327"/>
    </location>
</feature>
<dbReference type="RefSeq" id="WP_344912208.1">
    <property type="nucleotide sequence ID" value="NZ_BAABDL010000087.1"/>
</dbReference>
<dbReference type="Proteomes" id="UP001501734">
    <property type="component" value="Unassembled WGS sequence"/>
</dbReference>
<dbReference type="InterPro" id="IPR047952">
    <property type="entry name" value="Transpos_IS4"/>
</dbReference>
<name>A0ABP7VQX3_9BACI</name>
<protein>
    <submittedName>
        <fullName evidence="7">IS4-like element ISDha2 family transposase</fullName>
    </submittedName>
</protein>
<dbReference type="PANTHER" id="PTHR33258:SF1">
    <property type="entry name" value="TRANSPOSASE INSL FOR INSERTION SEQUENCE ELEMENT IS186A-RELATED"/>
    <property type="match status" value="1"/>
</dbReference>
<evidence type="ECO:0000259" key="6">
    <source>
        <dbReference type="Pfam" id="PF14294"/>
    </source>
</evidence>
<evidence type="ECO:0000256" key="4">
    <source>
        <dbReference type="ARBA" id="ARBA00023172"/>
    </source>
</evidence>
<dbReference type="EMBL" id="BAABDL010000087">
    <property type="protein sequence ID" value="GAA4072015.1"/>
    <property type="molecule type" value="Genomic_DNA"/>
</dbReference>
<accession>A0ABP7VQX3</accession>
<dbReference type="InterPro" id="IPR002559">
    <property type="entry name" value="Transposase_11"/>
</dbReference>
<keyword evidence="3" id="KW-0238">DNA-binding</keyword>
<dbReference type="InterPro" id="IPR012337">
    <property type="entry name" value="RNaseH-like_sf"/>
</dbReference>
<evidence type="ECO:0000313" key="8">
    <source>
        <dbReference type="Proteomes" id="UP001501734"/>
    </source>
</evidence>
<comment type="similarity">
    <text evidence="1">Belongs to the transposase 11 family.</text>
</comment>